<feature type="region of interest" description="Disordered" evidence="1">
    <location>
        <begin position="716"/>
        <end position="739"/>
    </location>
</feature>
<feature type="compositionally biased region" description="Low complexity" evidence="1">
    <location>
        <begin position="200"/>
        <end position="211"/>
    </location>
</feature>
<evidence type="ECO:0008006" key="4">
    <source>
        <dbReference type="Google" id="ProtNLM"/>
    </source>
</evidence>
<feature type="compositionally biased region" description="Basic and acidic residues" evidence="1">
    <location>
        <begin position="151"/>
        <end position="167"/>
    </location>
</feature>
<reference evidence="2" key="1">
    <citation type="submission" date="2023-10" db="EMBL/GenBank/DDBJ databases">
        <title>Genome assemblies of two species of porcelain crab, Petrolisthes cinctipes and Petrolisthes manimaculis (Anomura: Porcellanidae).</title>
        <authorList>
            <person name="Angst P."/>
        </authorList>
    </citation>
    <scope>NUCLEOTIDE SEQUENCE</scope>
    <source>
        <strain evidence="2">PB745_01</strain>
        <tissue evidence="2">Gill</tissue>
    </source>
</reference>
<dbReference type="GO" id="GO:1990112">
    <property type="term" value="C:RQC complex"/>
    <property type="evidence" value="ECO:0007669"/>
    <property type="project" value="TreeGrafter"/>
</dbReference>
<feature type="compositionally biased region" description="Acidic residues" evidence="1">
    <location>
        <begin position="25"/>
        <end position="35"/>
    </location>
</feature>
<dbReference type="Pfam" id="PF04910">
    <property type="entry name" value="Tcf25"/>
    <property type="match status" value="1"/>
</dbReference>
<evidence type="ECO:0000313" key="3">
    <source>
        <dbReference type="Proteomes" id="UP001286313"/>
    </source>
</evidence>
<sequence length="739" mass="81501">MSTRALRKLQGGLEDPALPKTSPEEQVEDDDDDGTEENHEVLPSKSQNRFDLLLQGSPSESEVKEDDDMSDEGDYRGGGDDGGERDGASPQPPHHTGARKKRKKKKKRGRAKVPASSEDPTDNDKDDIDNIIKEVNAISSDTHTQVNVEKPPNDKTTRNLLNVEHKHLNPQNEMKRIFGSRVVQTSENNRRRGRSGAGGSSSSSSRSSTRSTWIIQSPPIQHRRPGISMAVVVAAEAMEGSSSSNPGQTFKFVHSVAYQQSQFKFLEAVESLNPENIMMLLNQEPFHVDTLLQVAEIFRLGDDSSMAAQLIERALLILESHSHPMFNVASGSCRLQYRQQENRSFFIALFRHILNVGQKGCYRTALELCKLLLNLSPDDDPLAVSLMIDFYALRAQEYSWLVALYDQYEPSKNLSMLPSFAFSVPLALFHLSTEGEQRQGTKDKRELSKALALAEELGSREDIRQRADNMLQCALILFPGVLMPLLDKCSIQPDAEVAAHKFFGPSAQLDQSKGLSQIVKLYVGRCFHVWKEAGVMSWMEENVKVVLSRVNNLDPLVKEGEEMRRVRYQGTPMAIYRHILMSEIKDATAALPPALANTPVMSYDPLPPPDSVCGYSRPTSDTRRTSHSSNILASFFRSLMPNYDPNAPDEPLEEEVMRAVGGQAPVGVAAGAAAGGGGAVVAAAEGEDEGQGEVRGAGDLRASVNSLLDAMRDLLSNLHLPEPPGNEADMSEEENNEWD</sequence>
<dbReference type="Proteomes" id="UP001286313">
    <property type="component" value="Unassembled WGS sequence"/>
</dbReference>
<evidence type="ECO:0000256" key="1">
    <source>
        <dbReference type="SAM" id="MobiDB-lite"/>
    </source>
</evidence>
<proteinExistence type="predicted"/>
<dbReference type="PANTHER" id="PTHR22684">
    <property type="entry name" value="NULP1-RELATED"/>
    <property type="match status" value="1"/>
</dbReference>
<feature type="compositionally biased region" description="Acidic residues" evidence="1">
    <location>
        <begin position="63"/>
        <end position="72"/>
    </location>
</feature>
<keyword evidence="3" id="KW-1185">Reference proteome</keyword>
<dbReference type="EMBL" id="JAWQEG010004007">
    <property type="protein sequence ID" value="KAK3863461.1"/>
    <property type="molecule type" value="Genomic_DNA"/>
</dbReference>
<feature type="compositionally biased region" description="Basic residues" evidence="1">
    <location>
        <begin position="96"/>
        <end position="111"/>
    </location>
</feature>
<feature type="compositionally biased region" description="Acidic residues" evidence="1">
    <location>
        <begin position="729"/>
        <end position="739"/>
    </location>
</feature>
<dbReference type="InterPro" id="IPR006994">
    <property type="entry name" value="TCF25/Rqc1"/>
</dbReference>
<feature type="region of interest" description="Disordered" evidence="1">
    <location>
        <begin position="1"/>
        <end position="219"/>
    </location>
</feature>
<dbReference type="AlphaFoldDB" id="A0AAE1EY22"/>
<feature type="compositionally biased region" description="Acidic residues" evidence="1">
    <location>
        <begin position="119"/>
        <end position="129"/>
    </location>
</feature>
<name>A0AAE1EY22_PETCI</name>
<evidence type="ECO:0000313" key="2">
    <source>
        <dbReference type="EMBL" id="KAK3863461.1"/>
    </source>
</evidence>
<gene>
    <name evidence="2" type="ORF">Pcinc_030768</name>
</gene>
<dbReference type="PANTHER" id="PTHR22684:SF0">
    <property type="entry name" value="RIBOSOME QUALITY CONTROL COMPLEX SUBUNIT TCF25"/>
    <property type="match status" value="1"/>
</dbReference>
<feature type="compositionally biased region" description="Polar residues" evidence="1">
    <location>
        <begin position="137"/>
        <end position="147"/>
    </location>
</feature>
<protein>
    <recommendedName>
        <fullName evidence="4">Transcription factor 25</fullName>
    </recommendedName>
</protein>
<accession>A0AAE1EY22</accession>
<organism evidence="2 3">
    <name type="scientific">Petrolisthes cinctipes</name>
    <name type="common">Flat porcelain crab</name>
    <dbReference type="NCBI Taxonomy" id="88211"/>
    <lineage>
        <taxon>Eukaryota</taxon>
        <taxon>Metazoa</taxon>
        <taxon>Ecdysozoa</taxon>
        <taxon>Arthropoda</taxon>
        <taxon>Crustacea</taxon>
        <taxon>Multicrustacea</taxon>
        <taxon>Malacostraca</taxon>
        <taxon>Eumalacostraca</taxon>
        <taxon>Eucarida</taxon>
        <taxon>Decapoda</taxon>
        <taxon>Pleocyemata</taxon>
        <taxon>Anomura</taxon>
        <taxon>Galatheoidea</taxon>
        <taxon>Porcellanidae</taxon>
        <taxon>Petrolisthes</taxon>
    </lineage>
</organism>
<comment type="caution">
    <text evidence="2">The sequence shown here is derived from an EMBL/GenBank/DDBJ whole genome shotgun (WGS) entry which is preliminary data.</text>
</comment>
<feature type="compositionally biased region" description="Basic and acidic residues" evidence="1">
    <location>
        <begin position="73"/>
        <end position="87"/>
    </location>
</feature>